<protein>
    <submittedName>
        <fullName evidence="2">Uncharacterized protein</fullName>
    </submittedName>
</protein>
<sequence>MSSLLITKADDKANTVITVNGKGVFYQELRLANRPMSQRVRLGRLVVVDDEIVVDYDAWNEYDALLTERDTLEKTRNAAKDVLKSLEGEASELKKAEIEKLTGAIARIEKKLNDNPIRELTALSAKVMSAVDKMLDKVRHRHKHLETTDKTVQFSHHPTREYFLEKQATELLTKHNEKLEAKGVNEGYLDFDMAFEIVQKRFTKVEKKAPVTPKPDVTLTKVLVDELEASIDKVGHLKKLDTNQVNALAKHYNVGGSKAGKILAIAKILTPATV</sequence>
<dbReference type="EMBL" id="LAHD01000005">
    <property type="protein sequence ID" value="PHK06762.1"/>
    <property type="molecule type" value="Genomic_DNA"/>
</dbReference>
<evidence type="ECO:0000313" key="3">
    <source>
        <dbReference type="Proteomes" id="UP000222310"/>
    </source>
</evidence>
<evidence type="ECO:0000256" key="1">
    <source>
        <dbReference type="SAM" id="Coils"/>
    </source>
</evidence>
<accession>A0A9Q5ZG34</accession>
<dbReference type="AlphaFoldDB" id="A0A9Q5ZG34"/>
<dbReference type="Proteomes" id="UP000222310">
    <property type="component" value="Unassembled WGS sequence"/>
</dbReference>
<feature type="coiled-coil region" evidence="1">
    <location>
        <begin position="69"/>
        <end position="111"/>
    </location>
</feature>
<dbReference type="RefSeq" id="WP_099066548.1">
    <property type="nucleotide sequence ID" value="NZ_LAHD01000005.1"/>
</dbReference>
<organism evidence="2 3">
    <name type="scientific">Nostoc linckia z8</name>
    <dbReference type="NCBI Taxonomy" id="1628746"/>
    <lineage>
        <taxon>Bacteria</taxon>
        <taxon>Bacillati</taxon>
        <taxon>Cyanobacteriota</taxon>
        <taxon>Cyanophyceae</taxon>
        <taxon>Nostocales</taxon>
        <taxon>Nostocaceae</taxon>
        <taxon>Nostoc</taxon>
    </lineage>
</organism>
<comment type="caution">
    <text evidence="2">The sequence shown here is derived from an EMBL/GenBank/DDBJ whole genome shotgun (WGS) entry which is preliminary data.</text>
</comment>
<keyword evidence="1" id="KW-0175">Coiled coil</keyword>
<dbReference type="GeneID" id="57094322"/>
<evidence type="ECO:0000313" key="2">
    <source>
        <dbReference type="EMBL" id="PHK06762.1"/>
    </source>
</evidence>
<proteinExistence type="predicted"/>
<name>A0A9Q5ZG34_NOSLI</name>
<gene>
    <name evidence="2" type="ORF">VF08_03250</name>
</gene>
<reference evidence="2 3" key="1">
    <citation type="submission" date="2015-02" db="EMBL/GenBank/DDBJ databases">
        <title>Nostoc linckia genome annotation.</title>
        <authorList>
            <person name="Zhou Z."/>
        </authorList>
    </citation>
    <scope>NUCLEOTIDE SEQUENCE [LARGE SCALE GENOMIC DNA]</scope>
    <source>
        <strain evidence="3">z8</strain>
    </source>
</reference>